<dbReference type="GO" id="GO:0015171">
    <property type="term" value="F:amino acid transmembrane transporter activity"/>
    <property type="evidence" value="ECO:0007669"/>
    <property type="project" value="TreeGrafter"/>
</dbReference>
<dbReference type="EMBL" id="LAKJ01000013">
    <property type="protein sequence ID" value="KKI63751.1"/>
    <property type="molecule type" value="Genomic_DNA"/>
</dbReference>
<evidence type="ECO:0000256" key="1">
    <source>
        <dbReference type="ARBA" id="ARBA00004651"/>
    </source>
</evidence>
<feature type="transmembrane region" description="Helical" evidence="6">
    <location>
        <begin position="70"/>
        <end position="89"/>
    </location>
</feature>
<dbReference type="PANTHER" id="PTHR30086">
    <property type="entry name" value="ARGININE EXPORTER PROTEIN ARGO"/>
    <property type="match status" value="1"/>
</dbReference>
<dbReference type="Proteomes" id="UP000034455">
    <property type="component" value="Unassembled WGS sequence"/>
</dbReference>
<keyword evidence="5 6" id="KW-0472">Membrane</keyword>
<protein>
    <submittedName>
        <fullName evidence="7">Transporter, LysE family</fullName>
    </submittedName>
</protein>
<organism evidence="7 8">
    <name type="scientific">Staphylococcus cohnii subsp. cohnii</name>
    <dbReference type="NCBI Taxonomy" id="74704"/>
    <lineage>
        <taxon>Bacteria</taxon>
        <taxon>Bacillati</taxon>
        <taxon>Bacillota</taxon>
        <taxon>Bacilli</taxon>
        <taxon>Bacillales</taxon>
        <taxon>Staphylococcaceae</taxon>
        <taxon>Staphylococcus</taxon>
        <taxon>Staphylococcus cohnii species complex</taxon>
    </lineage>
</organism>
<evidence type="ECO:0000256" key="3">
    <source>
        <dbReference type="ARBA" id="ARBA00022692"/>
    </source>
</evidence>
<keyword evidence="3 6" id="KW-0812">Transmembrane</keyword>
<keyword evidence="4 6" id="KW-1133">Transmembrane helix</keyword>
<evidence type="ECO:0000256" key="4">
    <source>
        <dbReference type="ARBA" id="ARBA00022989"/>
    </source>
</evidence>
<dbReference type="GO" id="GO:0033228">
    <property type="term" value="P:cysteine export across plasma membrane"/>
    <property type="evidence" value="ECO:0007669"/>
    <property type="project" value="TreeGrafter"/>
</dbReference>
<evidence type="ECO:0000313" key="8">
    <source>
        <dbReference type="Proteomes" id="UP000034455"/>
    </source>
</evidence>
<gene>
    <name evidence="7" type="ORF">UF66_0798</name>
</gene>
<dbReference type="InterPro" id="IPR001123">
    <property type="entry name" value="LeuE-type"/>
</dbReference>
<evidence type="ECO:0000256" key="5">
    <source>
        <dbReference type="ARBA" id="ARBA00023136"/>
    </source>
</evidence>
<dbReference type="Pfam" id="PF01810">
    <property type="entry name" value="LysE"/>
    <property type="match status" value="1"/>
</dbReference>
<proteinExistence type="predicted"/>
<evidence type="ECO:0000256" key="6">
    <source>
        <dbReference type="SAM" id="Phobius"/>
    </source>
</evidence>
<keyword evidence="2" id="KW-1003">Cell membrane</keyword>
<dbReference type="PANTHER" id="PTHR30086:SF20">
    <property type="entry name" value="ARGININE EXPORTER PROTEIN ARGO-RELATED"/>
    <property type="match status" value="1"/>
</dbReference>
<feature type="transmembrane region" description="Helical" evidence="6">
    <location>
        <begin position="39"/>
        <end position="58"/>
    </location>
</feature>
<accession>A0A0M2NVI5</accession>
<reference evidence="7 8" key="1">
    <citation type="submission" date="2015-03" db="EMBL/GenBank/DDBJ databases">
        <title>Genome Assembly of Staphylococcus cohnii subsp. cohnii strain G22B2.</title>
        <authorList>
            <person name="Nair G."/>
            <person name="Kaur G."/>
            <person name="Khatri I."/>
            <person name="Singh N.K."/>
            <person name="Sathyabama S."/>
            <person name="Maurya S.K."/>
            <person name="Subramanian S."/>
            <person name="Agrewala J.N."/>
            <person name="Mayilraj S."/>
        </authorList>
    </citation>
    <scope>NUCLEOTIDE SEQUENCE [LARGE SCALE GENOMIC DNA]</scope>
    <source>
        <strain evidence="7 8">G22B2</strain>
    </source>
</reference>
<feature type="transmembrane region" description="Helical" evidence="6">
    <location>
        <begin position="6"/>
        <end position="27"/>
    </location>
</feature>
<comment type="subcellular location">
    <subcellularLocation>
        <location evidence="1">Cell membrane</location>
        <topology evidence="1">Multi-pass membrane protein</topology>
    </subcellularLocation>
</comment>
<sequence>MLTISMLIYAVVASFTPGPNNIMALFFSQNFNFKSSLRFSIGVGLGFLFLLLLSNIFNTTMHAVFPKIELLMKIFAFIYLLYLAFKISMSSIYRTKQTFNHKLSGLKSGVMLQFINPKGIIYALTVISTFITPVYTHWLEQLPFIILLAVIGFFGTLSWGVLGTLFKSFIAKHERLFNFVMAGLLVYVALNILMH</sequence>
<evidence type="ECO:0000313" key="7">
    <source>
        <dbReference type="EMBL" id="KKI63751.1"/>
    </source>
</evidence>
<feature type="transmembrane region" description="Helical" evidence="6">
    <location>
        <begin position="120"/>
        <end position="138"/>
    </location>
</feature>
<dbReference type="GeneID" id="58097576"/>
<feature type="transmembrane region" description="Helical" evidence="6">
    <location>
        <begin position="144"/>
        <end position="164"/>
    </location>
</feature>
<dbReference type="AlphaFoldDB" id="A0A0M2NVI5"/>
<feature type="transmembrane region" description="Helical" evidence="6">
    <location>
        <begin position="176"/>
        <end position="194"/>
    </location>
</feature>
<dbReference type="PATRIC" id="fig|74704.6.peg.813"/>
<name>A0A0M2NVI5_STACC</name>
<evidence type="ECO:0000256" key="2">
    <source>
        <dbReference type="ARBA" id="ARBA00022475"/>
    </source>
</evidence>
<dbReference type="RefSeq" id="WP_019468970.1">
    <property type="nucleotide sequence ID" value="NZ_BKAS01000016.1"/>
</dbReference>
<dbReference type="GO" id="GO:0005886">
    <property type="term" value="C:plasma membrane"/>
    <property type="evidence" value="ECO:0007669"/>
    <property type="project" value="UniProtKB-SubCell"/>
</dbReference>
<comment type="caution">
    <text evidence="7">The sequence shown here is derived from an EMBL/GenBank/DDBJ whole genome shotgun (WGS) entry which is preliminary data.</text>
</comment>